<protein>
    <submittedName>
        <fullName evidence="2">Uncharacterized protein</fullName>
    </submittedName>
</protein>
<sequence>MRSLRELAGIALLLCAGTGAAADWPELPLPEGAQGEWVSRHMIHNGIPMRAARFTSALAPQQLVDFYQRKWPGQTTVSELGGKRIVGHGTATHFTTIEISGGASGSEGQIGIVELLRETPKTPPGSDFLKPSGTRVITDTRYLDNPGRTLSMEAPLSPFQSESFYRSRLPAAGWRHERPQPCSMAARSCTADYSRDKEQMTLTFNRNGDTTEIVVNQVRR</sequence>
<feature type="chain" id="PRO_5046665778" evidence="1">
    <location>
        <begin position="22"/>
        <end position="220"/>
    </location>
</feature>
<dbReference type="Proteomes" id="UP001209922">
    <property type="component" value="Unassembled WGS sequence"/>
</dbReference>
<comment type="caution">
    <text evidence="2">The sequence shown here is derived from an EMBL/GenBank/DDBJ whole genome shotgun (WGS) entry which is preliminary data.</text>
</comment>
<keyword evidence="1" id="KW-0732">Signal</keyword>
<evidence type="ECO:0000256" key="1">
    <source>
        <dbReference type="SAM" id="SignalP"/>
    </source>
</evidence>
<accession>A0ABT3JXY9</accession>
<organism evidence="2 3">
    <name type="scientific">Xanthomonas chitinilytica</name>
    <dbReference type="NCBI Taxonomy" id="2989819"/>
    <lineage>
        <taxon>Bacteria</taxon>
        <taxon>Pseudomonadati</taxon>
        <taxon>Pseudomonadota</taxon>
        <taxon>Gammaproteobacteria</taxon>
        <taxon>Lysobacterales</taxon>
        <taxon>Lysobacteraceae</taxon>
        <taxon>Xanthomonas</taxon>
    </lineage>
</organism>
<evidence type="ECO:0000313" key="3">
    <source>
        <dbReference type="Proteomes" id="UP001209922"/>
    </source>
</evidence>
<dbReference type="RefSeq" id="WP_265128318.1">
    <property type="nucleotide sequence ID" value="NZ_JAPCHY010000010.1"/>
</dbReference>
<evidence type="ECO:0000313" key="2">
    <source>
        <dbReference type="EMBL" id="MCW4473334.1"/>
    </source>
</evidence>
<dbReference type="EMBL" id="JAPCHY010000010">
    <property type="protein sequence ID" value="MCW4473334.1"/>
    <property type="molecule type" value="Genomic_DNA"/>
</dbReference>
<proteinExistence type="predicted"/>
<reference evidence="2 3" key="1">
    <citation type="submission" date="2022-10" db="EMBL/GenBank/DDBJ databases">
        <title>Xanthomonas sp. H13-6.</title>
        <authorList>
            <person name="Liu X."/>
            <person name="Deng Z."/>
            <person name="Jiang Y."/>
            <person name="Yu T."/>
            <person name="Ai J."/>
        </authorList>
    </citation>
    <scope>NUCLEOTIDE SEQUENCE [LARGE SCALE GENOMIC DNA]</scope>
    <source>
        <strain evidence="2 3">H13-6</strain>
    </source>
</reference>
<keyword evidence="3" id="KW-1185">Reference proteome</keyword>
<gene>
    <name evidence="2" type="ORF">OK345_12555</name>
</gene>
<name>A0ABT3JXY9_9XANT</name>
<feature type="signal peptide" evidence="1">
    <location>
        <begin position="1"/>
        <end position="21"/>
    </location>
</feature>